<dbReference type="InterPro" id="IPR015421">
    <property type="entry name" value="PyrdxlP-dep_Trfase_major"/>
</dbReference>
<dbReference type="Gene3D" id="3.90.1150.10">
    <property type="entry name" value="Aspartate Aminotransferase, domain 1"/>
    <property type="match status" value="1"/>
</dbReference>
<dbReference type="EMBL" id="JAVDXO010000001">
    <property type="protein sequence ID" value="MDR7305400.1"/>
    <property type="molecule type" value="Genomic_DNA"/>
</dbReference>
<evidence type="ECO:0000313" key="8">
    <source>
        <dbReference type="EMBL" id="MDR7305400.1"/>
    </source>
</evidence>
<evidence type="ECO:0000256" key="2">
    <source>
        <dbReference type="ARBA" id="ARBA00007441"/>
    </source>
</evidence>
<dbReference type="PANTHER" id="PTHR11879">
    <property type="entry name" value="ASPARTATE AMINOTRANSFERASE"/>
    <property type="match status" value="1"/>
</dbReference>
<dbReference type="NCBIfam" id="NF006719">
    <property type="entry name" value="PRK09257.1"/>
    <property type="match status" value="1"/>
</dbReference>
<dbReference type="Gene3D" id="3.40.640.10">
    <property type="entry name" value="Type I PLP-dependent aspartate aminotransferase-like (Major domain)"/>
    <property type="match status" value="1"/>
</dbReference>
<evidence type="ECO:0000259" key="7">
    <source>
        <dbReference type="Pfam" id="PF00155"/>
    </source>
</evidence>
<dbReference type="SUPFAM" id="SSF53383">
    <property type="entry name" value="PLP-dependent transferases"/>
    <property type="match status" value="1"/>
</dbReference>
<dbReference type="InterPro" id="IPR015422">
    <property type="entry name" value="PyrdxlP-dep_Trfase_small"/>
</dbReference>
<evidence type="ECO:0000256" key="1">
    <source>
        <dbReference type="ARBA" id="ARBA00001933"/>
    </source>
</evidence>
<sequence>MFQHVEAFAGDAIVALNEAFHRDTRPHKVNLSIGIYCDEQGQVPAQHAVCEAEQYLAETRQPKPYLPMEGSTSFRNAMQELLFGAGHEVLAQGRVATVQTVGSSGALKAGAEFICQWFPSSAVWLSDPTWDNHHSLFESAGLSVHSYPYYGADGGLRFDAMLETLRALPRHSVVLLHACCHNPTGVDLTPAQWQLLIPVLQQKALIPFLDLAYQGFGDGLEEDAYAVRALAQSGMCFLLANTLSKSMGVYAERCGALSVVCADAAQAERVLGQLKSTVRQSYFSPPAHGSRVVARVLEDPQLRASWECDLTAMRERIRSLRHQLHAALTRRSPERDFGYLLTQRGMFSYTNFTVQQVRSLRETYAIYLVNSGRMCISGLRADNVERVADAMAAVSVGIDEATMAVA</sequence>
<evidence type="ECO:0000313" key="9">
    <source>
        <dbReference type="Proteomes" id="UP001268089"/>
    </source>
</evidence>
<dbReference type="Proteomes" id="UP001268089">
    <property type="component" value="Unassembled WGS sequence"/>
</dbReference>
<accession>A0ABU1ZIN2</accession>
<dbReference type="PANTHER" id="PTHR11879:SF37">
    <property type="entry name" value="AROMATIC-AMINO-ACID AMINOTRANSFERASE"/>
    <property type="match status" value="1"/>
</dbReference>
<keyword evidence="5 8" id="KW-0808">Transferase</keyword>
<dbReference type="InterPro" id="IPR004839">
    <property type="entry name" value="Aminotransferase_I/II_large"/>
</dbReference>
<dbReference type="PRINTS" id="PR00799">
    <property type="entry name" value="TRANSAMINASE"/>
</dbReference>
<keyword evidence="9" id="KW-1185">Reference proteome</keyword>
<dbReference type="InterPro" id="IPR015424">
    <property type="entry name" value="PyrdxlP-dep_Trfase"/>
</dbReference>
<organism evidence="8 9">
    <name type="scientific">Rhodoferax saidenbachensis</name>
    <dbReference type="NCBI Taxonomy" id="1484693"/>
    <lineage>
        <taxon>Bacteria</taxon>
        <taxon>Pseudomonadati</taxon>
        <taxon>Pseudomonadota</taxon>
        <taxon>Betaproteobacteria</taxon>
        <taxon>Burkholderiales</taxon>
        <taxon>Comamonadaceae</taxon>
        <taxon>Rhodoferax</taxon>
    </lineage>
</organism>
<dbReference type="EC" id="2.6.1.57" evidence="8"/>
<dbReference type="GO" id="GO:0008483">
    <property type="term" value="F:transaminase activity"/>
    <property type="evidence" value="ECO:0007669"/>
    <property type="project" value="UniProtKB-KW"/>
</dbReference>
<dbReference type="RefSeq" id="WP_310339479.1">
    <property type="nucleotide sequence ID" value="NZ_JAVDXO010000001.1"/>
</dbReference>
<keyword evidence="4 8" id="KW-0032">Aminotransferase</keyword>
<dbReference type="InterPro" id="IPR000796">
    <property type="entry name" value="Asp_trans"/>
</dbReference>
<comment type="similarity">
    <text evidence="2">Belongs to the class-I pyridoxal-phosphate-dependent aminotransferase family.</text>
</comment>
<feature type="domain" description="Aminotransferase class I/classII large" evidence="7">
    <location>
        <begin position="27"/>
        <end position="390"/>
    </location>
</feature>
<gene>
    <name evidence="8" type="ORF">J2X15_000666</name>
</gene>
<reference evidence="8 9" key="1">
    <citation type="submission" date="2023-07" db="EMBL/GenBank/DDBJ databases">
        <title>Sorghum-associated microbial communities from plants grown in Nebraska, USA.</title>
        <authorList>
            <person name="Schachtman D."/>
        </authorList>
    </citation>
    <scope>NUCLEOTIDE SEQUENCE [LARGE SCALE GENOMIC DNA]</scope>
    <source>
        <strain evidence="8 9">BE308</strain>
    </source>
</reference>
<evidence type="ECO:0000256" key="5">
    <source>
        <dbReference type="ARBA" id="ARBA00022679"/>
    </source>
</evidence>
<comment type="caution">
    <text evidence="8">The sequence shown here is derived from an EMBL/GenBank/DDBJ whole genome shotgun (WGS) entry which is preliminary data.</text>
</comment>
<keyword evidence="6" id="KW-0663">Pyridoxal phosphate</keyword>
<name>A0ABU1ZIN2_9BURK</name>
<evidence type="ECO:0000256" key="4">
    <source>
        <dbReference type="ARBA" id="ARBA00022576"/>
    </source>
</evidence>
<evidence type="ECO:0000256" key="6">
    <source>
        <dbReference type="ARBA" id="ARBA00022898"/>
    </source>
</evidence>
<comment type="cofactor">
    <cofactor evidence="1">
        <name>pyridoxal 5'-phosphate</name>
        <dbReference type="ChEBI" id="CHEBI:597326"/>
    </cofactor>
</comment>
<dbReference type="Pfam" id="PF00155">
    <property type="entry name" value="Aminotran_1_2"/>
    <property type="match status" value="1"/>
</dbReference>
<proteinExistence type="inferred from homology"/>
<evidence type="ECO:0000256" key="3">
    <source>
        <dbReference type="ARBA" id="ARBA00011738"/>
    </source>
</evidence>
<protein>
    <submittedName>
        <fullName evidence="8">Aromatic-amino-acid transaminase</fullName>
        <ecNumber evidence="8">2.6.1.57</ecNumber>
    </submittedName>
</protein>
<dbReference type="CDD" id="cd00609">
    <property type="entry name" value="AAT_like"/>
    <property type="match status" value="1"/>
</dbReference>
<comment type="subunit">
    <text evidence="3">Homodimer.</text>
</comment>